<evidence type="ECO:0000313" key="2">
    <source>
        <dbReference type="EMBL" id="RDX58020.1"/>
    </source>
</evidence>
<evidence type="ECO:0000256" key="1">
    <source>
        <dbReference type="SAM" id="MobiDB-lite"/>
    </source>
</evidence>
<feature type="region of interest" description="Disordered" evidence="1">
    <location>
        <begin position="39"/>
        <end position="71"/>
    </location>
</feature>
<organism evidence="2 3">
    <name type="scientific">Mucuna pruriens</name>
    <name type="common">Velvet bean</name>
    <name type="synonym">Dolichos pruriens</name>
    <dbReference type="NCBI Taxonomy" id="157652"/>
    <lineage>
        <taxon>Eukaryota</taxon>
        <taxon>Viridiplantae</taxon>
        <taxon>Streptophyta</taxon>
        <taxon>Embryophyta</taxon>
        <taxon>Tracheophyta</taxon>
        <taxon>Spermatophyta</taxon>
        <taxon>Magnoliopsida</taxon>
        <taxon>eudicotyledons</taxon>
        <taxon>Gunneridae</taxon>
        <taxon>Pentapetalae</taxon>
        <taxon>rosids</taxon>
        <taxon>fabids</taxon>
        <taxon>Fabales</taxon>
        <taxon>Fabaceae</taxon>
        <taxon>Papilionoideae</taxon>
        <taxon>50 kb inversion clade</taxon>
        <taxon>NPAAA clade</taxon>
        <taxon>indigoferoid/millettioid clade</taxon>
        <taxon>Phaseoleae</taxon>
        <taxon>Mucuna</taxon>
    </lineage>
</organism>
<feature type="region of interest" description="Disordered" evidence="1">
    <location>
        <begin position="1"/>
        <end position="22"/>
    </location>
</feature>
<dbReference type="EMBL" id="QJKJ01017916">
    <property type="protein sequence ID" value="RDX58020.1"/>
    <property type="molecule type" value="Genomic_DNA"/>
</dbReference>
<protein>
    <submittedName>
        <fullName evidence="2">Uncharacterized protein</fullName>
    </submittedName>
</protein>
<sequence>MKAKERSSKLKRLRKDHHLKPSKLRNLVKKSMNKKVLMKMSSPLSQERSIQCENTKEDPNGRATQTSTQKK</sequence>
<feature type="non-terminal residue" evidence="2">
    <location>
        <position position="1"/>
    </location>
</feature>
<dbReference type="AlphaFoldDB" id="A0A371DZQ6"/>
<name>A0A371DZQ6_MUCPR</name>
<accession>A0A371DZQ6</accession>
<dbReference type="Proteomes" id="UP000257109">
    <property type="component" value="Unassembled WGS sequence"/>
</dbReference>
<feature type="compositionally biased region" description="Basic residues" evidence="1">
    <location>
        <begin position="9"/>
        <end position="22"/>
    </location>
</feature>
<reference evidence="2" key="1">
    <citation type="submission" date="2018-05" db="EMBL/GenBank/DDBJ databases">
        <title>Draft genome of Mucuna pruriens seed.</title>
        <authorList>
            <person name="Nnadi N.E."/>
            <person name="Vos R."/>
            <person name="Hasami M.H."/>
            <person name="Devisetty U.K."/>
            <person name="Aguiy J.C."/>
        </authorList>
    </citation>
    <scope>NUCLEOTIDE SEQUENCE [LARGE SCALE GENOMIC DNA]</scope>
    <source>
        <strain evidence="2">JCA_2017</strain>
    </source>
</reference>
<feature type="compositionally biased region" description="Polar residues" evidence="1">
    <location>
        <begin position="62"/>
        <end position="71"/>
    </location>
</feature>
<keyword evidence="3" id="KW-1185">Reference proteome</keyword>
<gene>
    <name evidence="2" type="ORF">CR513_62698</name>
</gene>
<evidence type="ECO:0000313" key="3">
    <source>
        <dbReference type="Proteomes" id="UP000257109"/>
    </source>
</evidence>
<comment type="caution">
    <text evidence="2">The sequence shown here is derived from an EMBL/GenBank/DDBJ whole genome shotgun (WGS) entry which is preliminary data.</text>
</comment>
<feature type="compositionally biased region" description="Polar residues" evidence="1">
    <location>
        <begin position="42"/>
        <end position="53"/>
    </location>
</feature>
<proteinExistence type="predicted"/>